<gene>
    <name evidence="3" type="ORF">B1B_06187</name>
</gene>
<dbReference type="PANTHER" id="PTHR11918">
    <property type="entry name" value="RADICAL SAM PROTEINS"/>
    <property type="match status" value="1"/>
</dbReference>
<protein>
    <submittedName>
        <fullName evidence="3">2-methylthioadenine synthetase</fullName>
    </submittedName>
</protein>
<evidence type="ECO:0000259" key="2">
    <source>
        <dbReference type="PROSITE" id="PS51918"/>
    </source>
</evidence>
<dbReference type="SFLD" id="SFLDS00029">
    <property type="entry name" value="Radical_SAM"/>
    <property type="match status" value="1"/>
</dbReference>
<reference evidence="3" key="1">
    <citation type="submission" date="2013-08" db="EMBL/GenBank/DDBJ databases">
        <authorList>
            <person name="Mendez C."/>
            <person name="Richter M."/>
            <person name="Ferrer M."/>
            <person name="Sanchez J."/>
        </authorList>
    </citation>
    <scope>NUCLEOTIDE SEQUENCE</scope>
</reference>
<comment type="caution">
    <text evidence="3">The sequence shown here is derived from an EMBL/GenBank/DDBJ whole genome shotgun (WGS) entry which is preliminary data.</text>
</comment>
<proteinExistence type="predicted"/>
<dbReference type="InterPro" id="IPR023404">
    <property type="entry name" value="rSAM_horseshoe"/>
</dbReference>
<name>T1CID8_9ZZZZ</name>
<dbReference type="PROSITE" id="PS51918">
    <property type="entry name" value="RADICAL_SAM"/>
    <property type="match status" value="1"/>
</dbReference>
<sequence length="224" mass="24461">MGTCVVIQHTEDRMLRRISDLSAKGKVQVLGCLPSVSAGSIESENIKLLEKKDFRSFYRGSLDNIEIKDASIFDGIPINQGCTGSCNFCISRVARGSLLSRPIEKIAGQVLIQLNHGIREIRLSSLDSAAYGMDIGTSLDRLVAAVSFLPGEFMIRVGMMEPGNTSRILGQLMNAYSSSKVYKFLHVPVQSGDDRILDAMNRGYHVDAISYNRAGVPIPLLPTP</sequence>
<dbReference type="EMBL" id="AUZY01003937">
    <property type="protein sequence ID" value="EQD66304.1"/>
    <property type="molecule type" value="Genomic_DNA"/>
</dbReference>
<dbReference type="PANTHER" id="PTHR11918:SF45">
    <property type="entry name" value="THREONYLCARBAMOYLADENOSINE TRNA METHYLTHIOTRANSFERASE"/>
    <property type="match status" value="1"/>
</dbReference>
<dbReference type="InterPro" id="IPR007197">
    <property type="entry name" value="rSAM"/>
</dbReference>
<keyword evidence="1" id="KW-0808">Transferase</keyword>
<dbReference type="InterPro" id="IPR058240">
    <property type="entry name" value="rSAM_sf"/>
</dbReference>
<dbReference type="GO" id="GO:0035598">
    <property type="term" value="F:tRNA (N(6)-L-threonylcarbamoyladenosine(37)-C(2))-methylthiotransferase activity"/>
    <property type="evidence" value="ECO:0007669"/>
    <property type="project" value="TreeGrafter"/>
</dbReference>
<dbReference type="SUPFAM" id="SSF102114">
    <property type="entry name" value="Radical SAM enzymes"/>
    <property type="match status" value="1"/>
</dbReference>
<feature type="domain" description="Radical SAM core" evidence="2">
    <location>
        <begin position="68"/>
        <end position="224"/>
    </location>
</feature>
<dbReference type="AlphaFoldDB" id="T1CID8"/>
<feature type="non-terminal residue" evidence="3">
    <location>
        <position position="224"/>
    </location>
</feature>
<accession>T1CID8</accession>
<dbReference type="Pfam" id="PF04055">
    <property type="entry name" value="Radical_SAM"/>
    <property type="match status" value="1"/>
</dbReference>
<organism evidence="3">
    <name type="scientific">mine drainage metagenome</name>
    <dbReference type="NCBI Taxonomy" id="410659"/>
    <lineage>
        <taxon>unclassified sequences</taxon>
        <taxon>metagenomes</taxon>
        <taxon>ecological metagenomes</taxon>
    </lineage>
</organism>
<reference evidence="3" key="2">
    <citation type="journal article" date="2014" name="ISME J.">
        <title>Microbial stratification in low pH oxic and suboxic macroscopic growths along an acid mine drainage.</title>
        <authorList>
            <person name="Mendez-Garcia C."/>
            <person name="Mesa V."/>
            <person name="Sprenger R.R."/>
            <person name="Richter M."/>
            <person name="Diez M.S."/>
            <person name="Solano J."/>
            <person name="Bargiela R."/>
            <person name="Golyshina O.V."/>
            <person name="Manteca A."/>
            <person name="Ramos J.L."/>
            <person name="Gallego J.R."/>
            <person name="Llorente I."/>
            <person name="Martins Dos Santos V.A."/>
            <person name="Jensen O.N."/>
            <person name="Pelaez A.I."/>
            <person name="Sanchez J."/>
            <person name="Ferrer M."/>
        </authorList>
    </citation>
    <scope>NUCLEOTIDE SEQUENCE</scope>
</reference>
<evidence type="ECO:0000256" key="1">
    <source>
        <dbReference type="ARBA" id="ARBA00022679"/>
    </source>
</evidence>
<dbReference type="GO" id="GO:0051536">
    <property type="term" value="F:iron-sulfur cluster binding"/>
    <property type="evidence" value="ECO:0007669"/>
    <property type="project" value="InterPro"/>
</dbReference>
<evidence type="ECO:0000313" key="3">
    <source>
        <dbReference type="EMBL" id="EQD66304.1"/>
    </source>
</evidence>
<dbReference type="Gene3D" id="3.80.30.20">
    <property type="entry name" value="tm_1862 like domain"/>
    <property type="match status" value="1"/>
</dbReference>